<sequence length="126" mass="14409">MFEVMPESGGRVLAVRLLQAYSKKDVLAFEKLLEEWIDRVGGQLDMLVKLDGLNLRRVPVENYIEDCRRTLAHRESLRRIAVVGDSDFARSLVSLDNLIMANAAHGITERYFDVAQLEEAWSFLRA</sequence>
<dbReference type="AlphaFoldDB" id="A0AAU9ETM3"/>
<keyword evidence="2" id="KW-1185">Reference proteome</keyword>
<dbReference type="Proteomes" id="UP001366166">
    <property type="component" value="Chromosome"/>
</dbReference>
<protein>
    <recommendedName>
        <fullName evidence="3">STAS/SEC14 domain-containing protein</fullName>
    </recommendedName>
</protein>
<dbReference type="InterPro" id="IPR036513">
    <property type="entry name" value="STAS_dom_sf"/>
</dbReference>
<evidence type="ECO:0008006" key="3">
    <source>
        <dbReference type="Google" id="ProtNLM"/>
    </source>
</evidence>
<gene>
    <name evidence="1" type="ORF">FAK_41920</name>
</gene>
<dbReference type="EMBL" id="AP028679">
    <property type="protein sequence ID" value="BEQ17126.1"/>
    <property type="molecule type" value="Genomic_DNA"/>
</dbReference>
<accession>A0AAU9ETM3</accession>
<reference evidence="2" key="1">
    <citation type="journal article" date="2023" name="Arch. Microbiol.">
        <title>Desulfoferula mesophilus gen. nov. sp. nov., a mesophilic sulfate-reducing bacterium isolated from a brackish lake sediment.</title>
        <authorList>
            <person name="Watanabe T."/>
            <person name="Yabe T."/>
            <person name="Tsuji J.M."/>
            <person name="Fukui M."/>
        </authorList>
    </citation>
    <scope>NUCLEOTIDE SEQUENCE [LARGE SCALE GENOMIC DNA]</scope>
    <source>
        <strain evidence="2">12FAK</strain>
    </source>
</reference>
<dbReference type="SUPFAM" id="SSF52091">
    <property type="entry name" value="SpoIIaa-like"/>
    <property type="match status" value="1"/>
</dbReference>
<dbReference type="InterPro" id="IPR038396">
    <property type="entry name" value="SpoIIAA-like_sf"/>
</dbReference>
<dbReference type="RefSeq" id="WP_338603951.1">
    <property type="nucleotide sequence ID" value="NZ_AP028679.1"/>
</dbReference>
<name>A0AAU9ETM3_9BACT</name>
<evidence type="ECO:0000313" key="1">
    <source>
        <dbReference type="EMBL" id="BEQ17126.1"/>
    </source>
</evidence>
<dbReference type="Pfam" id="PF11964">
    <property type="entry name" value="SpoIIAA-like"/>
    <property type="match status" value="1"/>
</dbReference>
<evidence type="ECO:0000313" key="2">
    <source>
        <dbReference type="Proteomes" id="UP001366166"/>
    </source>
</evidence>
<dbReference type="InterPro" id="IPR021866">
    <property type="entry name" value="SpoIIAA-like"/>
</dbReference>
<proteinExistence type="predicted"/>
<dbReference type="Gene3D" id="3.40.50.10600">
    <property type="entry name" value="SpoIIaa-like domains"/>
    <property type="match status" value="1"/>
</dbReference>
<dbReference type="KEGG" id="dmp:FAK_41920"/>
<organism evidence="1 2">
    <name type="scientific">Desulfoferula mesophila</name>
    <dbReference type="NCBI Taxonomy" id="3058419"/>
    <lineage>
        <taxon>Bacteria</taxon>
        <taxon>Pseudomonadati</taxon>
        <taxon>Thermodesulfobacteriota</taxon>
        <taxon>Desulfarculia</taxon>
        <taxon>Desulfarculales</taxon>
        <taxon>Desulfarculaceae</taxon>
        <taxon>Desulfoferula</taxon>
    </lineage>
</organism>